<reference evidence="10 11" key="1">
    <citation type="journal article" date="2011" name="Front. Microbiol.">
        <title>Genomic signatures of strain selection and enhancement in Bacillus atrophaeus var. globigii, a historical biowarfare simulant.</title>
        <authorList>
            <person name="Gibbons H.S."/>
            <person name="Broomall S.M."/>
            <person name="McNew L.A."/>
            <person name="Daligault H."/>
            <person name="Chapman C."/>
            <person name="Bruce D."/>
            <person name="Karavis M."/>
            <person name="Krepps M."/>
            <person name="McGregor P.A."/>
            <person name="Hong C."/>
            <person name="Park K.H."/>
            <person name="Akmal A."/>
            <person name="Feldman A."/>
            <person name="Lin J.S."/>
            <person name="Chang W.E."/>
            <person name="Higgs B.W."/>
            <person name="Demirev P."/>
            <person name="Lindquist J."/>
            <person name="Liem A."/>
            <person name="Fochler E."/>
            <person name="Read T.D."/>
            <person name="Tapia R."/>
            <person name="Johnson S."/>
            <person name="Bishop-Lilly K.A."/>
            <person name="Detter C."/>
            <person name="Han C."/>
            <person name="Sozhamannan S."/>
            <person name="Rosenzweig C.N."/>
            <person name="Skowronski E.W."/>
        </authorList>
    </citation>
    <scope>NUCLEOTIDE SEQUENCE [LARGE SCALE GENOMIC DNA]</scope>
    <source>
        <strain evidence="10 11">PIT1</strain>
    </source>
</reference>
<evidence type="ECO:0000256" key="6">
    <source>
        <dbReference type="ARBA" id="ARBA00022989"/>
    </source>
</evidence>
<keyword evidence="11" id="KW-1185">Reference proteome</keyword>
<name>A0A432ZKX7_9GAMM</name>
<dbReference type="Pfam" id="PF01694">
    <property type="entry name" value="Rhomboid"/>
    <property type="match status" value="1"/>
</dbReference>
<proteinExistence type="inferred from homology"/>
<dbReference type="Proteomes" id="UP000288279">
    <property type="component" value="Unassembled WGS sequence"/>
</dbReference>
<evidence type="ECO:0000259" key="9">
    <source>
        <dbReference type="Pfam" id="PF01694"/>
    </source>
</evidence>
<dbReference type="GO" id="GO:0016020">
    <property type="term" value="C:membrane"/>
    <property type="evidence" value="ECO:0007669"/>
    <property type="project" value="UniProtKB-SubCell"/>
</dbReference>
<comment type="similarity">
    <text evidence="2">Belongs to the peptidase S54 family.</text>
</comment>
<evidence type="ECO:0000313" key="11">
    <source>
        <dbReference type="Proteomes" id="UP000288279"/>
    </source>
</evidence>
<comment type="caution">
    <text evidence="10">The sequence shown here is derived from an EMBL/GenBank/DDBJ whole genome shotgun (WGS) entry which is preliminary data.</text>
</comment>
<feature type="transmembrane region" description="Helical" evidence="8">
    <location>
        <begin position="115"/>
        <end position="133"/>
    </location>
</feature>
<evidence type="ECO:0000256" key="3">
    <source>
        <dbReference type="ARBA" id="ARBA00022670"/>
    </source>
</evidence>
<organism evidence="10 11">
    <name type="scientific">Pseudidiomarina taiwanensis</name>
    <dbReference type="NCBI Taxonomy" id="337250"/>
    <lineage>
        <taxon>Bacteria</taxon>
        <taxon>Pseudomonadati</taxon>
        <taxon>Pseudomonadota</taxon>
        <taxon>Gammaproteobacteria</taxon>
        <taxon>Alteromonadales</taxon>
        <taxon>Idiomarinaceae</taxon>
        <taxon>Pseudidiomarina</taxon>
    </lineage>
</organism>
<comment type="subcellular location">
    <subcellularLocation>
        <location evidence="1">Membrane</location>
        <topology evidence="1">Multi-pass membrane protein</topology>
    </subcellularLocation>
</comment>
<evidence type="ECO:0000256" key="4">
    <source>
        <dbReference type="ARBA" id="ARBA00022692"/>
    </source>
</evidence>
<evidence type="ECO:0000256" key="2">
    <source>
        <dbReference type="ARBA" id="ARBA00009045"/>
    </source>
</evidence>
<evidence type="ECO:0000256" key="1">
    <source>
        <dbReference type="ARBA" id="ARBA00004141"/>
    </source>
</evidence>
<evidence type="ECO:0000313" key="10">
    <source>
        <dbReference type="EMBL" id="RUO78490.1"/>
    </source>
</evidence>
<protein>
    <submittedName>
        <fullName evidence="10">Rhombosortase</fullName>
    </submittedName>
</protein>
<dbReference type="GO" id="GO:0004252">
    <property type="term" value="F:serine-type endopeptidase activity"/>
    <property type="evidence" value="ECO:0007669"/>
    <property type="project" value="InterPro"/>
</dbReference>
<keyword evidence="4 8" id="KW-0812">Transmembrane</keyword>
<dbReference type="NCBIfam" id="TIGR03902">
    <property type="entry name" value="rhom_GG_sort"/>
    <property type="match status" value="1"/>
</dbReference>
<dbReference type="SUPFAM" id="SSF144091">
    <property type="entry name" value="Rhomboid-like"/>
    <property type="match status" value="1"/>
</dbReference>
<dbReference type="AlphaFoldDB" id="A0A432ZKX7"/>
<gene>
    <name evidence="10" type="primary">rrtA</name>
    <name evidence="10" type="ORF">CWI83_05550</name>
</gene>
<keyword evidence="3" id="KW-0645">Protease</keyword>
<dbReference type="PANTHER" id="PTHR43066:SF1">
    <property type="entry name" value="RHOMBOID PROTEIN 2"/>
    <property type="match status" value="1"/>
</dbReference>
<dbReference type="EMBL" id="PIQG01000002">
    <property type="protein sequence ID" value="RUO78490.1"/>
    <property type="molecule type" value="Genomic_DNA"/>
</dbReference>
<dbReference type="PANTHER" id="PTHR43066">
    <property type="entry name" value="RHOMBOID-RELATED PROTEIN"/>
    <property type="match status" value="1"/>
</dbReference>
<dbReference type="InterPro" id="IPR022764">
    <property type="entry name" value="Peptidase_S54_rhomboid_dom"/>
</dbReference>
<dbReference type="InterPro" id="IPR023826">
    <property type="entry name" value="Rhom-like_SP_proteobac"/>
</dbReference>
<dbReference type="InterPro" id="IPR035952">
    <property type="entry name" value="Rhomboid-like_sf"/>
</dbReference>
<feature type="domain" description="Peptidase S54 rhomboid" evidence="9">
    <location>
        <begin position="51"/>
        <end position="185"/>
    </location>
</feature>
<keyword evidence="7 8" id="KW-0472">Membrane</keyword>
<keyword evidence="6 8" id="KW-1133">Transmembrane helix</keyword>
<dbReference type="OrthoDB" id="196054at2"/>
<keyword evidence="5" id="KW-0378">Hydrolase</keyword>
<dbReference type="Gene3D" id="1.20.1540.10">
    <property type="entry name" value="Rhomboid-like"/>
    <property type="match status" value="1"/>
</dbReference>
<evidence type="ECO:0000256" key="7">
    <source>
        <dbReference type="ARBA" id="ARBA00023136"/>
    </source>
</evidence>
<dbReference type="GO" id="GO:0006508">
    <property type="term" value="P:proteolysis"/>
    <property type="evidence" value="ECO:0007669"/>
    <property type="project" value="UniProtKB-KW"/>
</dbReference>
<dbReference type="RefSeq" id="WP_126826892.1">
    <property type="nucleotide sequence ID" value="NZ_PIQG01000002.1"/>
</dbReference>
<sequence length="198" mass="22840">MAWWRKLAMEWPQVSMIPPVLLMLLLLAVQWAMTPALYDSLIFNHIAIRAGEYWRLFSGQLIHYDWPHTLMNVFGVGLWWLLFAEYFAHFRAYWRILVFMLGTAIGQFFADPNTLYYVGFSGAVYALFAYGGVRDILIQRWSGLAIVAAQLGKVVYDTLTLPPDTEIAVAAHWGGILAGYTCAIYDHFRQRRVDQILR</sequence>
<evidence type="ECO:0000256" key="8">
    <source>
        <dbReference type="SAM" id="Phobius"/>
    </source>
</evidence>
<accession>A0A432ZKX7</accession>
<evidence type="ECO:0000256" key="5">
    <source>
        <dbReference type="ARBA" id="ARBA00022801"/>
    </source>
</evidence>
<feature type="transmembrane region" description="Helical" evidence="8">
    <location>
        <begin position="66"/>
        <end position="83"/>
    </location>
</feature>
<feature type="transmembrane region" description="Helical" evidence="8">
    <location>
        <begin position="92"/>
        <end position="109"/>
    </location>
</feature>